<name>A0A7X0SFX2_9CLOT</name>
<sequence>MEKITANFVKTMKDTMENERSEERIDIAINLLDVLNDETIAKKTGLDIKFVKALREEYIEEEYIKE</sequence>
<comment type="caution">
    <text evidence="1">The sequence shown here is derived from an EMBL/GenBank/DDBJ whole genome shotgun (WGS) entry which is preliminary data.</text>
</comment>
<dbReference type="EMBL" id="JACKWY010000007">
    <property type="protein sequence ID" value="MBB6715582.1"/>
    <property type="molecule type" value="Genomic_DNA"/>
</dbReference>
<accession>A0A7X0SFX2</accession>
<dbReference type="Proteomes" id="UP000585258">
    <property type="component" value="Unassembled WGS sequence"/>
</dbReference>
<protein>
    <submittedName>
        <fullName evidence="1">Uncharacterized protein</fullName>
    </submittedName>
</protein>
<evidence type="ECO:0000313" key="2">
    <source>
        <dbReference type="Proteomes" id="UP000585258"/>
    </source>
</evidence>
<evidence type="ECO:0000313" key="1">
    <source>
        <dbReference type="EMBL" id="MBB6715582.1"/>
    </source>
</evidence>
<reference evidence="1 2" key="1">
    <citation type="submission" date="2020-08" db="EMBL/GenBank/DDBJ databases">
        <title>Clostridia isolated from Swiss meat.</title>
        <authorList>
            <person name="Wambui J."/>
            <person name="Stevens M.J.A."/>
            <person name="Stephan R."/>
        </authorList>
    </citation>
    <scope>NUCLEOTIDE SEQUENCE [LARGE SCALE GENOMIC DNA]</scope>
    <source>
        <strain evidence="1 2">CM001</strain>
    </source>
</reference>
<organism evidence="1 2">
    <name type="scientific">Clostridium gasigenes</name>
    <dbReference type="NCBI Taxonomy" id="94869"/>
    <lineage>
        <taxon>Bacteria</taxon>
        <taxon>Bacillati</taxon>
        <taxon>Bacillota</taxon>
        <taxon>Clostridia</taxon>
        <taxon>Eubacteriales</taxon>
        <taxon>Clostridiaceae</taxon>
        <taxon>Clostridium</taxon>
    </lineage>
</organism>
<dbReference type="AlphaFoldDB" id="A0A7X0SFX2"/>
<proteinExistence type="predicted"/>
<gene>
    <name evidence="1" type="ORF">H7E68_12790</name>
</gene>